<sequence length="87" mass="9634">METQSAELVAVVNRIKRAQGQLGGVLRMIDEARDVDAVLHQLKAVSNALDRAGFAMIASEWRRASELGEQLPAERMDQLEKLFLSLA</sequence>
<evidence type="ECO:0000313" key="3">
    <source>
        <dbReference type="EMBL" id="SFI34970.1"/>
    </source>
</evidence>
<protein>
    <submittedName>
        <fullName evidence="3">DNA-binding transcriptional regulator, FrmR family</fullName>
    </submittedName>
</protein>
<dbReference type="RefSeq" id="WP_246166123.1">
    <property type="nucleotide sequence ID" value="NZ_BKAF01000008.1"/>
</dbReference>
<proteinExistence type="inferred from homology"/>
<dbReference type="GO" id="GO:0045892">
    <property type="term" value="P:negative regulation of DNA-templated transcription"/>
    <property type="evidence" value="ECO:0007669"/>
    <property type="project" value="UniProtKB-ARBA"/>
</dbReference>
<gene>
    <name evidence="3" type="ORF">SAMN05216561_107179</name>
</gene>
<reference evidence="3 4" key="1">
    <citation type="submission" date="2016-10" db="EMBL/GenBank/DDBJ databases">
        <authorList>
            <person name="de Groot N.N."/>
        </authorList>
    </citation>
    <scope>NUCLEOTIDE SEQUENCE [LARGE SCALE GENOMIC DNA]</scope>
    <source>
        <strain evidence="3 4">CGMCC 1.11156</strain>
    </source>
</reference>
<evidence type="ECO:0000256" key="1">
    <source>
        <dbReference type="ARBA" id="ARBA00005428"/>
    </source>
</evidence>
<dbReference type="Gene3D" id="1.20.58.1000">
    <property type="entry name" value="Metal-sensitive repressor, helix protomer"/>
    <property type="match status" value="1"/>
</dbReference>
<dbReference type="GO" id="GO:0003677">
    <property type="term" value="F:DNA binding"/>
    <property type="evidence" value="ECO:0007669"/>
    <property type="project" value="UniProtKB-KW"/>
</dbReference>
<dbReference type="AlphaFoldDB" id="A0A1I3HHH3"/>
<dbReference type="PANTHER" id="PTHR33677">
    <property type="entry name" value="TRANSCRIPTIONAL REPRESSOR FRMR-RELATED"/>
    <property type="match status" value="1"/>
</dbReference>
<comment type="similarity">
    <text evidence="1">Belongs to the CsoR family.</text>
</comment>
<evidence type="ECO:0000256" key="2">
    <source>
        <dbReference type="ARBA" id="ARBA00023008"/>
    </source>
</evidence>
<accession>A0A1I3HHH3</accession>
<keyword evidence="4" id="KW-1185">Reference proteome</keyword>
<dbReference type="Proteomes" id="UP000198649">
    <property type="component" value="Unassembled WGS sequence"/>
</dbReference>
<dbReference type="InterPro" id="IPR003735">
    <property type="entry name" value="Metal_Tscrpt_repr"/>
</dbReference>
<organism evidence="3 4">
    <name type="scientific">Nocardioides psychrotolerans</name>
    <dbReference type="NCBI Taxonomy" id="1005945"/>
    <lineage>
        <taxon>Bacteria</taxon>
        <taxon>Bacillati</taxon>
        <taxon>Actinomycetota</taxon>
        <taxon>Actinomycetes</taxon>
        <taxon>Propionibacteriales</taxon>
        <taxon>Nocardioidaceae</taxon>
        <taxon>Nocardioides</taxon>
    </lineage>
</organism>
<name>A0A1I3HHH3_9ACTN</name>
<dbReference type="GO" id="GO:0046872">
    <property type="term" value="F:metal ion binding"/>
    <property type="evidence" value="ECO:0007669"/>
    <property type="project" value="InterPro"/>
</dbReference>
<keyword evidence="2" id="KW-0186">Copper</keyword>
<dbReference type="PANTHER" id="PTHR33677:SF5">
    <property type="entry name" value="TRANSCRIPTIONAL REPRESSOR FRMR"/>
    <property type="match status" value="1"/>
</dbReference>
<evidence type="ECO:0000313" key="4">
    <source>
        <dbReference type="Proteomes" id="UP000198649"/>
    </source>
</evidence>
<dbReference type="Pfam" id="PF02583">
    <property type="entry name" value="Trns_repr_metal"/>
    <property type="match status" value="1"/>
</dbReference>
<dbReference type="EMBL" id="FOQG01000007">
    <property type="protein sequence ID" value="SFI34970.1"/>
    <property type="molecule type" value="Genomic_DNA"/>
</dbReference>
<dbReference type="InterPro" id="IPR038390">
    <property type="entry name" value="Metal_Tscrpt_repr_sf"/>
</dbReference>
<keyword evidence="3" id="KW-0238">DNA-binding</keyword>
<dbReference type="STRING" id="1005945.SAMN05216561_107179"/>